<protein>
    <submittedName>
        <fullName evidence="2">Uncharacterized protein</fullName>
    </submittedName>
</protein>
<reference evidence="2 3" key="1">
    <citation type="submission" date="2021-06" db="EMBL/GenBank/DDBJ databases">
        <title>Caerostris extrusa draft genome.</title>
        <authorList>
            <person name="Kono N."/>
            <person name="Arakawa K."/>
        </authorList>
    </citation>
    <scope>NUCLEOTIDE SEQUENCE [LARGE SCALE GENOMIC DNA]</scope>
</reference>
<keyword evidence="3" id="KW-1185">Reference proteome</keyword>
<dbReference type="EMBL" id="BPLR01004445">
    <property type="protein sequence ID" value="GIX94885.1"/>
    <property type="molecule type" value="Genomic_DNA"/>
</dbReference>
<gene>
    <name evidence="2" type="ORF">CEXT_221731</name>
</gene>
<accession>A0AAV4PCG7</accession>
<name>A0AAV4PCG7_CAEEX</name>
<evidence type="ECO:0000313" key="3">
    <source>
        <dbReference type="Proteomes" id="UP001054945"/>
    </source>
</evidence>
<feature type="region of interest" description="Disordered" evidence="1">
    <location>
        <begin position="28"/>
        <end position="83"/>
    </location>
</feature>
<evidence type="ECO:0000256" key="1">
    <source>
        <dbReference type="SAM" id="MobiDB-lite"/>
    </source>
</evidence>
<feature type="compositionally biased region" description="Basic and acidic residues" evidence="1">
    <location>
        <begin position="61"/>
        <end position="83"/>
    </location>
</feature>
<evidence type="ECO:0000313" key="2">
    <source>
        <dbReference type="EMBL" id="GIX94885.1"/>
    </source>
</evidence>
<dbReference type="Proteomes" id="UP001054945">
    <property type="component" value="Unassembled WGS sequence"/>
</dbReference>
<comment type="caution">
    <text evidence="2">The sequence shown here is derived from an EMBL/GenBank/DDBJ whole genome shotgun (WGS) entry which is preliminary data.</text>
</comment>
<organism evidence="2 3">
    <name type="scientific">Caerostris extrusa</name>
    <name type="common">Bark spider</name>
    <name type="synonym">Caerostris bankana</name>
    <dbReference type="NCBI Taxonomy" id="172846"/>
    <lineage>
        <taxon>Eukaryota</taxon>
        <taxon>Metazoa</taxon>
        <taxon>Ecdysozoa</taxon>
        <taxon>Arthropoda</taxon>
        <taxon>Chelicerata</taxon>
        <taxon>Arachnida</taxon>
        <taxon>Araneae</taxon>
        <taxon>Araneomorphae</taxon>
        <taxon>Entelegynae</taxon>
        <taxon>Araneoidea</taxon>
        <taxon>Araneidae</taxon>
        <taxon>Caerostris</taxon>
    </lineage>
</organism>
<sequence length="83" mass="9479">MTLIPGDPARASEIEDGRCRSLPFPVLPQWNSSTPPAPPLMFVRTPQYPATEDCNQPNKETQNKVKKERKKENITTKDEEKKK</sequence>
<dbReference type="AlphaFoldDB" id="A0AAV4PCG7"/>
<proteinExistence type="predicted"/>